<dbReference type="Gene3D" id="3.20.20.380">
    <property type="entry name" value="Copper homeostasis (CutC) domain"/>
    <property type="match status" value="1"/>
</dbReference>
<protein>
    <recommendedName>
        <fullName evidence="2">Copper homeostasis protein cutC homolog</fullName>
    </recommendedName>
</protein>
<dbReference type="Proteomes" id="UP000584374">
    <property type="component" value="Unassembled WGS sequence"/>
</dbReference>
<gene>
    <name evidence="3" type="ORF">BJ970_001400</name>
</gene>
<organism evidence="3 4">
    <name type="scientific">Saccharopolyspora phatthalungensis</name>
    <dbReference type="NCBI Taxonomy" id="664693"/>
    <lineage>
        <taxon>Bacteria</taxon>
        <taxon>Bacillati</taxon>
        <taxon>Actinomycetota</taxon>
        <taxon>Actinomycetes</taxon>
        <taxon>Pseudonocardiales</taxon>
        <taxon>Pseudonocardiaceae</taxon>
        <taxon>Saccharopolyspora</taxon>
    </lineage>
</organism>
<dbReference type="Pfam" id="PF03932">
    <property type="entry name" value="CutC"/>
    <property type="match status" value="1"/>
</dbReference>
<comment type="similarity">
    <text evidence="1">Belongs to the CutC family.</text>
</comment>
<dbReference type="InterPro" id="IPR005627">
    <property type="entry name" value="CutC-like"/>
</dbReference>
<dbReference type="PANTHER" id="PTHR12598">
    <property type="entry name" value="COPPER HOMEOSTASIS PROTEIN CUTC"/>
    <property type="match status" value="1"/>
</dbReference>
<proteinExistence type="inferred from homology"/>
<sequence length="221" mass="23363">MGALLEVIVLDAADAEAAQAGGADRLELVRDPAVGGLTPDQTTVRSVLTATDLPVRVMVRDEPGFAADVEVLRRRVGELRAAGAEQFVLGFLDAYDQVDVGATRDVLAELDGCPWTFHRALDHAAQYRLAWDHAVSLGPDTVLTAGAPGGVDDGLADLRELAARQDIDGVTLLVGGGLREEHVPDLRACGARAFHIGTGARADGSVRAQRVRTWRDLLATA</sequence>
<comment type="caution">
    <text evidence="3">The sequence shown here is derived from an EMBL/GenBank/DDBJ whole genome shotgun (WGS) entry which is preliminary data.</text>
</comment>
<reference evidence="3 4" key="1">
    <citation type="submission" date="2020-08" db="EMBL/GenBank/DDBJ databases">
        <title>Sequencing the genomes of 1000 actinobacteria strains.</title>
        <authorList>
            <person name="Klenk H.-P."/>
        </authorList>
    </citation>
    <scope>NUCLEOTIDE SEQUENCE [LARGE SCALE GENOMIC DNA]</scope>
    <source>
        <strain evidence="3 4">DSM 45584</strain>
    </source>
</reference>
<dbReference type="InterPro" id="IPR036822">
    <property type="entry name" value="CutC-like_dom_sf"/>
</dbReference>
<evidence type="ECO:0000256" key="1">
    <source>
        <dbReference type="ARBA" id="ARBA00007768"/>
    </source>
</evidence>
<accession>A0A840PZZ9</accession>
<dbReference type="GO" id="GO:0005507">
    <property type="term" value="F:copper ion binding"/>
    <property type="evidence" value="ECO:0007669"/>
    <property type="project" value="TreeGrafter"/>
</dbReference>
<name>A0A840PZZ9_9PSEU</name>
<dbReference type="SUPFAM" id="SSF110395">
    <property type="entry name" value="CutC-like"/>
    <property type="match status" value="1"/>
</dbReference>
<evidence type="ECO:0000313" key="3">
    <source>
        <dbReference type="EMBL" id="MBB5153866.1"/>
    </source>
</evidence>
<dbReference type="EMBL" id="JACHIW010000001">
    <property type="protein sequence ID" value="MBB5153866.1"/>
    <property type="molecule type" value="Genomic_DNA"/>
</dbReference>
<evidence type="ECO:0000313" key="4">
    <source>
        <dbReference type="Proteomes" id="UP000584374"/>
    </source>
</evidence>
<evidence type="ECO:0000256" key="2">
    <source>
        <dbReference type="ARBA" id="ARBA00019014"/>
    </source>
</evidence>
<dbReference type="AlphaFoldDB" id="A0A840PZZ9"/>
<dbReference type="PANTHER" id="PTHR12598:SF0">
    <property type="entry name" value="COPPER HOMEOSTASIS PROTEIN CUTC HOMOLOG"/>
    <property type="match status" value="1"/>
</dbReference>
<keyword evidence="4" id="KW-1185">Reference proteome</keyword>
<dbReference type="RefSeq" id="WP_184725146.1">
    <property type="nucleotide sequence ID" value="NZ_JACHIW010000001.1"/>
</dbReference>